<dbReference type="AlphaFoldDB" id="A0A3R7PE36"/>
<dbReference type="Proteomes" id="UP000283509">
    <property type="component" value="Unassembled WGS sequence"/>
</dbReference>
<feature type="transmembrane region" description="Helical" evidence="2">
    <location>
        <begin position="133"/>
        <end position="155"/>
    </location>
</feature>
<sequence>MAHRLLTAARRLDRLLQKVKKTGSVDPNVVGSQLAYLDLPNGTILLQQWRQFCQKPPRGFEKYFRGASKQGPKQQPQQKADTPPPQQQSPNKPSTPKDPFNLSLFGSGSKSGKGGGRGGGGKPLGEGSDRDRWVAMAALAAMGLLGLLPFTRWATKKSRGRSSPRTI</sequence>
<keyword evidence="2" id="KW-0472">Membrane</keyword>
<proteinExistence type="predicted"/>
<dbReference type="OrthoDB" id="1413014at2759"/>
<keyword evidence="2" id="KW-1133">Transmembrane helix</keyword>
<protein>
    <submittedName>
        <fullName evidence="3">AFG3-like protein 2</fullName>
    </submittedName>
</protein>
<evidence type="ECO:0000313" key="4">
    <source>
        <dbReference type="Proteomes" id="UP000283509"/>
    </source>
</evidence>
<organism evidence="3 4">
    <name type="scientific">Penaeus vannamei</name>
    <name type="common">Whiteleg shrimp</name>
    <name type="synonym">Litopenaeus vannamei</name>
    <dbReference type="NCBI Taxonomy" id="6689"/>
    <lineage>
        <taxon>Eukaryota</taxon>
        <taxon>Metazoa</taxon>
        <taxon>Ecdysozoa</taxon>
        <taxon>Arthropoda</taxon>
        <taxon>Crustacea</taxon>
        <taxon>Multicrustacea</taxon>
        <taxon>Malacostraca</taxon>
        <taxon>Eumalacostraca</taxon>
        <taxon>Eucarida</taxon>
        <taxon>Decapoda</taxon>
        <taxon>Dendrobranchiata</taxon>
        <taxon>Penaeoidea</taxon>
        <taxon>Penaeidae</taxon>
        <taxon>Penaeus</taxon>
    </lineage>
</organism>
<feature type="region of interest" description="Disordered" evidence="1">
    <location>
        <begin position="60"/>
        <end position="128"/>
    </location>
</feature>
<dbReference type="EMBL" id="QCYY01000700">
    <property type="protein sequence ID" value="ROT83332.1"/>
    <property type="molecule type" value="Genomic_DNA"/>
</dbReference>
<comment type="caution">
    <text evidence="3">The sequence shown here is derived from an EMBL/GenBank/DDBJ whole genome shotgun (WGS) entry which is preliminary data.</text>
</comment>
<reference evidence="3 4" key="1">
    <citation type="submission" date="2018-04" db="EMBL/GenBank/DDBJ databases">
        <authorList>
            <person name="Zhang X."/>
            <person name="Yuan J."/>
            <person name="Li F."/>
            <person name="Xiang J."/>
        </authorList>
    </citation>
    <scope>NUCLEOTIDE SEQUENCE [LARGE SCALE GENOMIC DNA]</scope>
    <source>
        <tissue evidence="3">Muscle</tissue>
    </source>
</reference>
<dbReference type="STRING" id="6689.A0A3R7PE36"/>
<evidence type="ECO:0000256" key="2">
    <source>
        <dbReference type="SAM" id="Phobius"/>
    </source>
</evidence>
<evidence type="ECO:0000256" key="1">
    <source>
        <dbReference type="SAM" id="MobiDB-lite"/>
    </source>
</evidence>
<name>A0A3R7PE36_PENVA</name>
<gene>
    <name evidence="3" type="ORF">C7M84_023500</name>
</gene>
<feature type="compositionally biased region" description="Gly residues" evidence="1">
    <location>
        <begin position="109"/>
        <end position="124"/>
    </location>
</feature>
<reference evidence="3 4" key="2">
    <citation type="submission" date="2019-01" db="EMBL/GenBank/DDBJ databases">
        <title>The decoding of complex shrimp genome reveals the adaptation for benthos swimmer, frequently molting mechanism and breeding impact on genome.</title>
        <authorList>
            <person name="Sun Y."/>
            <person name="Gao Y."/>
            <person name="Yu Y."/>
        </authorList>
    </citation>
    <scope>NUCLEOTIDE SEQUENCE [LARGE SCALE GENOMIC DNA]</scope>
    <source>
        <tissue evidence="3">Muscle</tissue>
    </source>
</reference>
<accession>A0A3R7PE36</accession>
<evidence type="ECO:0000313" key="3">
    <source>
        <dbReference type="EMBL" id="ROT83332.1"/>
    </source>
</evidence>
<feature type="compositionally biased region" description="Low complexity" evidence="1">
    <location>
        <begin position="69"/>
        <end position="79"/>
    </location>
</feature>
<keyword evidence="2" id="KW-0812">Transmembrane</keyword>
<keyword evidence="4" id="KW-1185">Reference proteome</keyword>